<evidence type="ECO:0000256" key="1">
    <source>
        <dbReference type="ARBA" id="ARBA00004370"/>
    </source>
</evidence>
<dbReference type="Pfam" id="PF00015">
    <property type="entry name" value="MCPsignal"/>
    <property type="match status" value="1"/>
</dbReference>
<feature type="domain" description="Methyl-accepting transducer" evidence="5">
    <location>
        <begin position="30"/>
        <end position="266"/>
    </location>
</feature>
<comment type="subcellular location">
    <subcellularLocation>
        <location evidence="1">Membrane</location>
    </subcellularLocation>
</comment>
<reference evidence="6 7" key="1">
    <citation type="submission" date="2020-10" db="EMBL/GenBank/DDBJ databases">
        <title>Phylogeny of dyella-like bacteria.</title>
        <authorList>
            <person name="Fu J."/>
        </authorList>
    </citation>
    <scope>NUCLEOTIDE SEQUENCE [LARGE SCALE GENOMIC DNA]</scope>
    <source>
        <strain evidence="6 7">Gsoil3046</strain>
    </source>
</reference>
<dbReference type="PROSITE" id="PS50111">
    <property type="entry name" value="CHEMOTAXIS_TRANSDUC_2"/>
    <property type="match status" value="1"/>
</dbReference>
<accession>A0ABW8JX25</accession>
<evidence type="ECO:0000256" key="2">
    <source>
        <dbReference type="ARBA" id="ARBA00023224"/>
    </source>
</evidence>
<dbReference type="SUPFAM" id="SSF58104">
    <property type="entry name" value="Methyl-accepting chemotaxis protein (MCP) signaling domain"/>
    <property type="match status" value="1"/>
</dbReference>
<keyword evidence="7" id="KW-1185">Reference proteome</keyword>
<organism evidence="6 7">
    <name type="scientific">Dyella ginsengisoli</name>
    <dbReference type="NCBI Taxonomy" id="363848"/>
    <lineage>
        <taxon>Bacteria</taxon>
        <taxon>Pseudomonadati</taxon>
        <taxon>Pseudomonadota</taxon>
        <taxon>Gammaproteobacteria</taxon>
        <taxon>Lysobacterales</taxon>
        <taxon>Rhodanobacteraceae</taxon>
        <taxon>Dyella</taxon>
    </lineage>
</organism>
<proteinExistence type="inferred from homology"/>
<dbReference type="InterPro" id="IPR004089">
    <property type="entry name" value="MCPsignal_dom"/>
</dbReference>
<dbReference type="PANTHER" id="PTHR32089:SF120">
    <property type="entry name" value="METHYL-ACCEPTING CHEMOTAXIS PROTEIN TLPQ"/>
    <property type="match status" value="1"/>
</dbReference>
<dbReference type="Proteomes" id="UP001620460">
    <property type="component" value="Unassembled WGS sequence"/>
</dbReference>
<comment type="similarity">
    <text evidence="3">Belongs to the methyl-accepting chemotaxis (MCP) protein family.</text>
</comment>
<gene>
    <name evidence="6" type="ORF">ISP17_17300</name>
</gene>
<evidence type="ECO:0000259" key="5">
    <source>
        <dbReference type="PROSITE" id="PS50111"/>
    </source>
</evidence>
<dbReference type="Gene3D" id="1.10.287.950">
    <property type="entry name" value="Methyl-accepting chemotaxis protein"/>
    <property type="match status" value="1"/>
</dbReference>
<dbReference type="PANTHER" id="PTHR32089">
    <property type="entry name" value="METHYL-ACCEPTING CHEMOTAXIS PROTEIN MCPB"/>
    <property type="match status" value="1"/>
</dbReference>
<name>A0ABW8JX25_9GAMM</name>
<protein>
    <submittedName>
        <fullName evidence="6">Methyl-accepting chemotaxis protein</fullName>
    </submittedName>
</protein>
<keyword evidence="2 4" id="KW-0807">Transducer</keyword>
<evidence type="ECO:0000256" key="3">
    <source>
        <dbReference type="ARBA" id="ARBA00029447"/>
    </source>
</evidence>
<evidence type="ECO:0000256" key="4">
    <source>
        <dbReference type="PROSITE-ProRule" id="PRU00284"/>
    </source>
</evidence>
<evidence type="ECO:0000313" key="7">
    <source>
        <dbReference type="Proteomes" id="UP001620460"/>
    </source>
</evidence>
<dbReference type="SMART" id="SM00283">
    <property type="entry name" value="MA"/>
    <property type="match status" value="1"/>
</dbReference>
<dbReference type="EMBL" id="JADIKM010000005">
    <property type="protein sequence ID" value="MFK2905718.1"/>
    <property type="molecule type" value="Genomic_DNA"/>
</dbReference>
<dbReference type="RefSeq" id="WP_404635384.1">
    <property type="nucleotide sequence ID" value="NZ_JADIKM010000005.1"/>
</dbReference>
<comment type="caution">
    <text evidence="6">The sequence shown here is derived from an EMBL/GenBank/DDBJ whole genome shotgun (WGS) entry which is preliminary data.</text>
</comment>
<evidence type="ECO:0000313" key="6">
    <source>
        <dbReference type="EMBL" id="MFK2905718.1"/>
    </source>
</evidence>
<sequence>MLTLIGLVSRVGLRRSGSARNALAAFIAARLERIMLGGAENSFFLDRLKAKTSEDVARAREIAGHADAIADTTRQIADGAARASDVAARSRQESERGSAEIARSLGRFQQARERAAATVQDMRTLQQQAETIQRIADVIGGIAMQTHLLSLNASIESARAGEHGKGFAVVAHEVRELAHRARDASKEILASLHDVHDQADRTASAMQALSDEVNQGAEQAEVAVEVLGRIGHLAADAEQEIQRIAGMAATHVDATRQISGAVQAMLEGLAHTESELPKAADASLAQADVAEELFDATIDQADELHLRLRQAAMRAAAQVSAQFERSIDEGRITLDDLLDRAYQSVPGTRPEKFRTRYDSYTDEVLPPIQEPVLAANPEAAFACSMDDGGYFGTHNRAFSQPLTGDYEKDVKVSRSKRRFTDRTISRCAANTRPYLLQTYKRDTGETMYDVSAPILVKGHHWGAFRIGYRPPVRS</sequence>